<name>A0A249DYK1_9ENTR</name>
<protein>
    <submittedName>
        <fullName evidence="1">Uncharacterized protein</fullName>
    </submittedName>
</protein>
<dbReference type="Pfam" id="PF04338">
    <property type="entry name" value="DUF481"/>
    <property type="match status" value="1"/>
</dbReference>
<reference evidence="2" key="1">
    <citation type="submission" date="2016-06" db="EMBL/GenBank/DDBJ databases">
        <authorList>
            <person name="Chen W."/>
            <person name="Hasegawa D.K."/>
        </authorList>
    </citation>
    <scope>NUCLEOTIDE SEQUENCE [LARGE SCALE GENOMIC DNA]</scope>
    <source>
        <strain evidence="2">MEAM1</strain>
    </source>
</reference>
<organism evidence="1 2">
    <name type="scientific">Candidatus Hamiltonella defensa</name>
    <name type="common">Bemisia tabaci</name>
    <dbReference type="NCBI Taxonomy" id="672795"/>
    <lineage>
        <taxon>Bacteria</taxon>
        <taxon>Pseudomonadati</taxon>
        <taxon>Pseudomonadota</taxon>
        <taxon>Gammaproteobacteria</taxon>
        <taxon>Enterobacterales</taxon>
        <taxon>Enterobacteriaceae</taxon>
        <taxon>aphid secondary symbionts</taxon>
        <taxon>Candidatus Williamhamiltonella</taxon>
    </lineage>
</organism>
<proteinExistence type="predicted"/>
<dbReference type="SUPFAM" id="SSF103515">
    <property type="entry name" value="Autotransporter"/>
    <property type="match status" value="1"/>
</dbReference>
<evidence type="ECO:0000313" key="2">
    <source>
        <dbReference type="Proteomes" id="UP000216438"/>
    </source>
</evidence>
<gene>
    <name evidence="1" type="ORF">BA171_04565</name>
</gene>
<dbReference type="InterPro" id="IPR007433">
    <property type="entry name" value="DUF481"/>
</dbReference>
<dbReference type="RefSeq" id="WP_029589008.1">
    <property type="nucleotide sequence ID" value="NZ_CP016303.1"/>
</dbReference>
<dbReference type="AlphaFoldDB" id="A0A249DYK1"/>
<dbReference type="EMBL" id="CP016303">
    <property type="protein sequence ID" value="ASX26355.1"/>
    <property type="molecule type" value="Genomic_DNA"/>
</dbReference>
<dbReference type="InterPro" id="IPR036709">
    <property type="entry name" value="Autotransporte_beta_dom_sf"/>
</dbReference>
<evidence type="ECO:0000313" key="1">
    <source>
        <dbReference type="EMBL" id="ASX26355.1"/>
    </source>
</evidence>
<reference evidence="1 2" key="2">
    <citation type="submission" date="2017-09" db="EMBL/GenBank/DDBJ databases">
        <title>The genome of whitefly Bemisia tabaci, a global crop pest, provides novel insights into virus transmission, host adaptation and insecticide resistance.</title>
        <authorList>
            <person name="Kaur N."/>
            <person name="Kliot A."/>
            <person name="Pinheiro P.V."/>
            <person name="Luan J."/>
            <person name="Zheng Y."/>
            <person name="Liu W."/>
            <person name="Sun H."/>
            <person name="Yang X."/>
            <person name="Xu Y."/>
            <person name="Luo Y."/>
            <person name="Kruse A."/>
            <person name="Fisher T.W."/>
            <person name="Nelson D.R."/>
            <person name="Elimelech M."/>
            <person name="MacCoss M."/>
            <person name="Johnson R."/>
            <person name="Cohen E."/>
            <person name="Hunter W.B."/>
            <person name="Brown J.K."/>
            <person name="Jander G."/>
            <person name="Cilia M."/>
            <person name="Douglas A.E."/>
            <person name="Ghanim M."/>
            <person name="Simmons A.M."/>
            <person name="Wintermantel W.M."/>
            <person name="Ling K.-S."/>
            <person name="Fei Z."/>
        </authorList>
    </citation>
    <scope>NUCLEOTIDE SEQUENCE [LARGE SCALE GENOMIC DNA]</scope>
    <source>
        <strain evidence="1 2">MEAM1</strain>
    </source>
</reference>
<accession>A0A249DYK1</accession>
<dbReference type="OrthoDB" id="5292716at2"/>
<sequence>MKKFKKLSELLLVSTSFFLSQTAFADGIFTSMDDPSTAKKPFEATASAGFLAQTGNSKSSSLSAAANMTWFKQSMAYSFWGNAANNSSQDQRSSETYLLGARARYNLTPDHYLFSQASWLSDRFNGYKGRSIFTLGYGHQILRGPVHTLRAEVGPTFRYDQYSAGGSKKNLMLYGGLGYQWQMTQTTQFIQALSIFAGENTTITSETGLQLAINEQLSLKLVYNVNWNKNPPASAPKKIDTKTSILLSYSL</sequence>
<dbReference type="Proteomes" id="UP000216438">
    <property type="component" value="Chromosome"/>
</dbReference>